<evidence type="ECO:0000256" key="2">
    <source>
        <dbReference type="SAM" id="SignalP"/>
    </source>
</evidence>
<feature type="signal peptide" evidence="2">
    <location>
        <begin position="1"/>
        <end position="22"/>
    </location>
</feature>
<evidence type="ECO:0000313" key="3">
    <source>
        <dbReference type="EMBL" id="OEU20610.1"/>
    </source>
</evidence>
<dbReference type="InParanoid" id="A0A1E7FR16"/>
<dbReference type="OrthoDB" id="41685at2759"/>
<proteinExistence type="predicted"/>
<evidence type="ECO:0000313" key="4">
    <source>
        <dbReference type="Proteomes" id="UP000095751"/>
    </source>
</evidence>
<feature type="region of interest" description="Disordered" evidence="1">
    <location>
        <begin position="124"/>
        <end position="151"/>
    </location>
</feature>
<dbReference type="AlphaFoldDB" id="A0A1E7FR16"/>
<keyword evidence="2" id="KW-0732">Signal</keyword>
<sequence>MNGMISILFYASLACLIFSAYSAEAFISSALNCKSNIRLYNDYSGNSWESAASGQSGGQQKAQSGRLEQVTFKIFPGGRVEEKVVGVKGQQCLEVTRELNQKLGNVISTQPTEEMYEEEIQIEETVTLTENEESGSGGGDGSTSWEGSSSW</sequence>
<name>A0A1E7FR16_9STRA</name>
<dbReference type="InterPro" id="IPR021375">
    <property type="entry name" value="DUF2997"/>
</dbReference>
<gene>
    <name evidence="3" type="ORF">FRACYDRAFT_267696</name>
</gene>
<evidence type="ECO:0000256" key="1">
    <source>
        <dbReference type="SAM" id="MobiDB-lite"/>
    </source>
</evidence>
<organism evidence="3 4">
    <name type="scientific">Fragilariopsis cylindrus CCMP1102</name>
    <dbReference type="NCBI Taxonomy" id="635003"/>
    <lineage>
        <taxon>Eukaryota</taxon>
        <taxon>Sar</taxon>
        <taxon>Stramenopiles</taxon>
        <taxon>Ochrophyta</taxon>
        <taxon>Bacillariophyta</taxon>
        <taxon>Bacillariophyceae</taxon>
        <taxon>Bacillariophycidae</taxon>
        <taxon>Bacillariales</taxon>
        <taxon>Bacillariaceae</taxon>
        <taxon>Fragilariopsis</taxon>
    </lineage>
</organism>
<accession>A0A1E7FR16</accession>
<keyword evidence="4" id="KW-1185">Reference proteome</keyword>
<dbReference type="EMBL" id="KV784354">
    <property type="protein sequence ID" value="OEU20610.1"/>
    <property type="molecule type" value="Genomic_DNA"/>
</dbReference>
<dbReference type="Pfam" id="PF11211">
    <property type="entry name" value="DUF2997"/>
    <property type="match status" value="1"/>
</dbReference>
<reference evidence="3 4" key="1">
    <citation type="submission" date="2016-09" db="EMBL/GenBank/DDBJ databases">
        <title>Extensive genetic diversity and differential bi-allelic expression allows diatom success in the polar Southern Ocean.</title>
        <authorList>
            <consortium name="DOE Joint Genome Institute"/>
            <person name="Mock T."/>
            <person name="Otillar R.P."/>
            <person name="Strauss J."/>
            <person name="Dupont C."/>
            <person name="Frickenhaus S."/>
            <person name="Maumus F."/>
            <person name="Mcmullan M."/>
            <person name="Sanges R."/>
            <person name="Schmutz J."/>
            <person name="Toseland A."/>
            <person name="Valas R."/>
            <person name="Veluchamy A."/>
            <person name="Ward B.J."/>
            <person name="Allen A."/>
            <person name="Barry K."/>
            <person name="Falciatore A."/>
            <person name="Ferrante M."/>
            <person name="Fortunato A.E."/>
            <person name="Gloeckner G."/>
            <person name="Gruber A."/>
            <person name="Hipkin R."/>
            <person name="Janech M."/>
            <person name="Kroth P."/>
            <person name="Leese F."/>
            <person name="Lindquist E."/>
            <person name="Lyon B.R."/>
            <person name="Martin J."/>
            <person name="Mayer C."/>
            <person name="Parker M."/>
            <person name="Quesneville H."/>
            <person name="Raymond J."/>
            <person name="Uhlig C."/>
            <person name="Valentin K.U."/>
            <person name="Worden A.Z."/>
            <person name="Armbrust E.V."/>
            <person name="Bowler C."/>
            <person name="Green B."/>
            <person name="Moulton V."/>
            <person name="Van Oosterhout C."/>
            <person name="Grigoriev I."/>
        </authorList>
    </citation>
    <scope>NUCLEOTIDE SEQUENCE [LARGE SCALE GENOMIC DNA]</scope>
    <source>
        <strain evidence="3 4">CCMP1102</strain>
    </source>
</reference>
<feature type="compositionally biased region" description="Low complexity" evidence="1">
    <location>
        <begin position="142"/>
        <end position="151"/>
    </location>
</feature>
<feature type="chain" id="PRO_5009193461" evidence="2">
    <location>
        <begin position="23"/>
        <end position="151"/>
    </location>
</feature>
<protein>
    <submittedName>
        <fullName evidence="3">Uncharacterized protein</fullName>
    </submittedName>
</protein>
<dbReference type="Proteomes" id="UP000095751">
    <property type="component" value="Unassembled WGS sequence"/>
</dbReference>
<dbReference type="KEGG" id="fcy:FRACYDRAFT_267696"/>